<dbReference type="Proteomes" id="UP001153365">
    <property type="component" value="Unassembled WGS sequence"/>
</dbReference>
<keyword evidence="2" id="KW-1133">Transmembrane helix</keyword>
<evidence type="ECO:0000256" key="2">
    <source>
        <dbReference type="SAM" id="Phobius"/>
    </source>
</evidence>
<protein>
    <submittedName>
        <fullName evidence="3">Secreted protein</fullName>
    </submittedName>
</protein>
<accession>A0AAV0BQJ3</accession>
<sequence length="557" mass="61896">MPAETPKSNFKGLFSGLSQRKQKRSSKEIEKVKKGKVGEIQEAHGSIADSTQNLSTVSQESSSSAAASQPSEITNNIIEIEGEIPPSELDESISDSSALIPSVIFAIPLPPPFNANRAKSTTPFVLYTPPRSVYAKPPKKPDGKKGKEKLAKKLVRRYQEEVLMGEKLKRKEYPKSKKISRIQKIRGCCIRGASMITKWLPTCCVEILARIPPRRKIGEILVLHPSYSGEPRLQGLDQPYQPTPEELRHDIGVLLRRTRRRILGRIIAISAFMPIALGIDVFAPVFAAEISLAYLGFQIYGWKKVNALTSPPKKPKKPKKGSSRSKGKKALEDTKNTQPKRAPEISSVGSQLHSPTNETMAATDLFRIATGNKEIFDPISKLLYDICSRIDPRVFPPTETVNEQEIVPLSVPHGVECSTTSPSKRTQIKPTLHKPGPDVAKELIKAFRENLPEDIANRHNLDPERVSEDLARYLKKAAIEYIGSLKGRPGRNPASIMAKWFRKRGIVHDEKKEKKKLKKQIKAEIAAETCSEQIPDQLQSSSGKVGWGKVKKVKATK</sequence>
<keyword evidence="2" id="KW-0472">Membrane</keyword>
<organism evidence="3 4">
    <name type="scientific">Phakopsora pachyrhizi</name>
    <name type="common">Asian soybean rust disease fungus</name>
    <dbReference type="NCBI Taxonomy" id="170000"/>
    <lineage>
        <taxon>Eukaryota</taxon>
        <taxon>Fungi</taxon>
        <taxon>Dikarya</taxon>
        <taxon>Basidiomycota</taxon>
        <taxon>Pucciniomycotina</taxon>
        <taxon>Pucciniomycetes</taxon>
        <taxon>Pucciniales</taxon>
        <taxon>Phakopsoraceae</taxon>
        <taxon>Phakopsora</taxon>
    </lineage>
</organism>
<evidence type="ECO:0000256" key="1">
    <source>
        <dbReference type="SAM" id="MobiDB-lite"/>
    </source>
</evidence>
<feature type="compositionally biased region" description="Polar residues" evidence="1">
    <location>
        <begin position="48"/>
        <end position="57"/>
    </location>
</feature>
<feature type="region of interest" description="Disordered" evidence="1">
    <location>
        <begin position="535"/>
        <end position="557"/>
    </location>
</feature>
<feature type="region of interest" description="Disordered" evidence="1">
    <location>
        <begin position="1"/>
        <end position="73"/>
    </location>
</feature>
<reference evidence="3" key="1">
    <citation type="submission" date="2022-06" db="EMBL/GenBank/DDBJ databases">
        <authorList>
            <consortium name="SYNGENTA / RWTH Aachen University"/>
        </authorList>
    </citation>
    <scope>NUCLEOTIDE SEQUENCE</scope>
</reference>
<dbReference type="EMBL" id="CALTRL010006031">
    <property type="protein sequence ID" value="CAH7688939.1"/>
    <property type="molecule type" value="Genomic_DNA"/>
</dbReference>
<feature type="compositionally biased region" description="Basic and acidic residues" evidence="1">
    <location>
        <begin position="25"/>
        <end position="42"/>
    </location>
</feature>
<proteinExistence type="predicted"/>
<feature type="compositionally biased region" description="Basic residues" evidence="1">
    <location>
        <begin position="313"/>
        <end position="328"/>
    </location>
</feature>
<keyword evidence="4" id="KW-1185">Reference proteome</keyword>
<gene>
    <name evidence="3" type="ORF">PPACK8108_LOCUS23983</name>
</gene>
<feature type="transmembrane region" description="Helical" evidence="2">
    <location>
        <begin position="266"/>
        <end position="287"/>
    </location>
</feature>
<comment type="caution">
    <text evidence="3">The sequence shown here is derived from an EMBL/GenBank/DDBJ whole genome shotgun (WGS) entry which is preliminary data.</text>
</comment>
<dbReference type="AlphaFoldDB" id="A0AAV0BQJ3"/>
<evidence type="ECO:0000313" key="3">
    <source>
        <dbReference type="EMBL" id="CAH7688939.1"/>
    </source>
</evidence>
<evidence type="ECO:0000313" key="4">
    <source>
        <dbReference type="Proteomes" id="UP001153365"/>
    </source>
</evidence>
<feature type="compositionally biased region" description="Low complexity" evidence="1">
    <location>
        <begin position="58"/>
        <end position="73"/>
    </location>
</feature>
<name>A0AAV0BQJ3_PHAPC</name>
<feature type="region of interest" description="Disordered" evidence="1">
    <location>
        <begin position="310"/>
        <end position="355"/>
    </location>
</feature>
<keyword evidence="2" id="KW-0812">Transmembrane</keyword>